<keyword evidence="2 5" id="KW-0489">Methyltransferase</keyword>
<keyword evidence="6" id="KW-1185">Reference proteome</keyword>
<evidence type="ECO:0000313" key="6">
    <source>
        <dbReference type="Proteomes" id="UP000011910"/>
    </source>
</evidence>
<protein>
    <submittedName>
        <fullName evidence="5">Ubiquinone/menaquinone biosynthesis methyltransferase</fullName>
    </submittedName>
</protein>
<evidence type="ECO:0000256" key="3">
    <source>
        <dbReference type="ARBA" id="ARBA00022679"/>
    </source>
</evidence>
<dbReference type="OrthoDB" id="9797252at2"/>
<dbReference type="Pfam" id="PF08241">
    <property type="entry name" value="Methyltransf_11"/>
    <property type="match status" value="1"/>
</dbReference>
<comment type="similarity">
    <text evidence="1">Belongs to the methyltransferase superfamily.</text>
</comment>
<keyword evidence="3 5" id="KW-0808">Transferase</keyword>
<dbReference type="InterPro" id="IPR051052">
    <property type="entry name" value="Diverse_substrate_MTase"/>
</dbReference>
<evidence type="ECO:0000259" key="4">
    <source>
        <dbReference type="Pfam" id="PF08241"/>
    </source>
</evidence>
<dbReference type="PATRIC" id="fig|1279009.4.peg.1395"/>
<dbReference type="PANTHER" id="PTHR44942:SF4">
    <property type="entry name" value="METHYLTRANSFERASE TYPE 11 DOMAIN-CONTAINING PROTEIN"/>
    <property type="match status" value="1"/>
</dbReference>
<dbReference type="InterPro" id="IPR013216">
    <property type="entry name" value="Methyltransf_11"/>
</dbReference>
<evidence type="ECO:0000256" key="2">
    <source>
        <dbReference type="ARBA" id="ARBA00022603"/>
    </source>
</evidence>
<evidence type="ECO:0000313" key="5">
    <source>
        <dbReference type="EMBL" id="EMR03443.1"/>
    </source>
</evidence>
<dbReference type="GO" id="GO:0008757">
    <property type="term" value="F:S-adenosylmethionine-dependent methyltransferase activity"/>
    <property type="evidence" value="ECO:0007669"/>
    <property type="project" value="InterPro"/>
</dbReference>
<dbReference type="Gene3D" id="3.40.50.150">
    <property type="entry name" value="Vaccinia Virus protein VP39"/>
    <property type="match status" value="1"/>
</dbReference>
<dbReference type="CDD" id="cd02440">
    <property type="entry name" value="AdoMet_MTases"/>
    <property type="match status" value="1"/>
</dbReference>
<dbReference type="PANTHER" id="PTHR44942">
    <property type="entry name" value="METHYLTRANSF_11 DOMAIN-CONTAINING PROTEIN"/>
    <property type="match status" value="1"/>
</dbReference>
<dbReference type="STRING" id="1279009.ADICEAN_01376"/>
<dbReference type="SUPFAM" id="SSF53335">
    <property type="entry name" value="S-adenosyl-L-methionine-dependent methyltransferases"/>
    <property type="match status" value="1"/>
</dbReference>
<sequence length="248" mass="28240">MQAPKDRFSSQSAAYRQFRPQYPPELYAFLLNQVQGRERAWDCGTGNGQVASQLAGHFAEVAATDISQKQLQQATPLPNVHYSLSRAEQTPFPDRHFNLITVAQALHWFDFVAFFAEVQRVARPGALLAVWGYGLLRIGPAIDALLDHFYMQVVGPYWDAERRHIDAAYTSIPFPFAEMEAPPPFAIRQQWHLAQVEGYLSTWSAVRNYQQEKGANPLPELVQQLSPLWGAQALREVRFPIFMRLARL</sequence>
<organism evidence="5 6">
    <name type="scientific">Cesiribacter andamanensis AMV16</name>
    <dbReference type="NCBI Taxonomy" id="1279009"/>
    <lineage>
        <taxon>Bacteria</taxon>
        <taxon>Pseudomonadati</taxon>
        <taxon>Bacteroidota</taxon>
        <taxon>Cytophagia</taxon>
        <taxon>Cytophagales</taxon>
        <taxon>Cesiribacteraceae</taxon>
        <taxon>Cesiribacter</taxon>
    </lineage>
</organism>
<dbReference type="eggNOG" id="COG2226">
    <property type="taxonomic scope" value="Bacteria"/>
</dbReference>
<comment type="caution">
    <text evidence="5">The sequence shown here is derived from an EMBL/GenBank/DDBJ whole genome shotgun (WGS) entry which is preliminary data.</text>
</comment>
<gene>
    <name evidence="5" type="ORF">ADICEAN_01376</name>
</gene>
<name>M7N445_9BACT</name>
<accession>M7N445</accession>
<dbReference type="GO" id="GO:0032259">
    <property type="term" value="P:methylation"/>
    <property type="evidence" value="ECO:0007669"/>
    <property type="project" value="UniProtKB-KW"/>
</dbReference>
<reference evidence="5 6" key="1">
    <citation type="journal article" date="2013" name="Genome Announc.">
        <title>Draft Genome Sequence of Cesiribacter andamanensis Strain AMV16T, Isolated from a Soil Sample from a Mud Volcano in the Andaman Islands, India.</title>
        <authorList>
            <person name="Shivaji S."/>
            <person name="Ara S."/>
            <person name="Begum Z."/>
            <person name="Srinivas T.N."/>
            <person name="Singh A."/>
            <person name="Kumar Pinnaka A."/>
        </authorList>
    </citation>
    <scope>NUCLEOTIDE SEQUENCE [LARGE SCALE GENOMIC DNA]</scope>
    <source>
        <strain evidence="5 6">AMV16</strain>
    </source>
</reference>
<dbReference type="AlphaFoldDB" id="M7N445"/>
<keyword evidence="5" id="KW-0830">Ubiquinone</keyword>
<dbReference type="InterPro" id="IPR029063">
    <property type="entry name" value="SAM-dependent_MTases_sf"/>
</dbReference>
<dbReference type="EMBL" id="AODQ01000025">
    <property type="protein sequence ID" value="EMR03443.1"/>
    <property type="molecule type" value="Genomic_DNA"/>
</dbReference>
<dbReference type="RefSeq" id="WP_009194776.1">
    <property type="nucleotide sequence ID" value="NZ_AODQ01000025.1"/>
</dbReference>
<feature type="domain" description="Methyltransferase type 11" evidence="4">
    <location>
        <begin position="42"/>
        <end position="129"/>
    </location>
</feature>
<proteinExistence type="inferred from homology"/>
<dbReference type="Proteomes" id="UP000011910">
    <property type="component" value="Unassembled WGS sequence"/>
</dbReference>
<evidence type="ECO:0000256" key="1">
    <source>
        <dbReference type="ARBA" id="ARBA00008361"/>
    </source>
</evidence>